<keyword evidence="4" id="KW-1185">Reference proteome</keyword>
<dbReference type="InterPro" id="IPR016187">
    <property type="entry name" value="CTDL_fold"/>
</dbReference>
<dbReference type="Gene3D" id="3.10.100.10">
    <property type="entry name" value="Mannose-Binding Protein A, subunit A"/>
    <property type="match status" value="2"/>
</dbReference>
<organism evidence="3 4">
    <name type="scientific">Meganyctiphanes norvegica</name>
    <name type="common">Northern krill</name>
    <name type="synonym">Thysanopoda norvegica</name>
    <dbReference type="NCBI Taxonomy" id="48144"/>
    <lineage>
        <taxon>Eukaryota</taxon>
        <taxon>Metazoa</taxon>
        <taxon>Ecdysozoa</taxon>
        <taxon>Arthropoda</taxon>
        <taxon>Crustacea</taxon>
        <taxon>Multicrustacea</taxon>
        <taxon>Malacostraca</taxon>
        <taxon>Eumalacostraca</taxon>
        <taxon>Eucarida</taxon>
        <taxon>Euphausiacea</taxon>
        <taxon>Euphausiidae</taxon>
        <taxon>Meganyctiphanes</taxon>
    </lineage>
</organism>
<dbReference type="AlphaFoldDB" id="A0AAV2Q243"/>
<keyword evidence="1" id="KW-0732">Signal</keyword>
<dbReference type="PANTHER" id="PTHR22801">
    <property type="entry name" value="LITHOSTATHINE"/>
    <property type="match status" value="1"/>
</dbReference>
<dbReference type="CDD" id="cd00037">
    <property type="entry name" value="CLECT"/>
    <property type="match status" value="2"/>
</dbReference>
<dbReference type="InterPro" id="IPR001304">
    <property type="entry name" value="C-type_lectin-like"/>
</dbReference>
<proteinExistence type="predicted"/>
<dbReference type="InterPro" id="IPR016186">
    <property type="entry name" value="C-type_lectin-like/link_sf"/>
</dbReference>
<dbReference type="PANTHER" id="PTHR22801:SF63">
    <property type="entry name" value="C-TYPE LECTIN DOMAIN-CONTAINING PROTEIN"/>
    <property type="match status" value="1"/>
</dbReference>
<evidence type="ECO:0000313" key="4">
    <source>
        <dbReference type="Proteomes" id="UP001497623"/>
    </source>
</evidence>
<evidence type="ECO:0000256" key="1">
    <source>
        <dbReference type="SAM" id="SignalP"/>
    </source>
</evidence>
<dbReference type="Pfam" id="PF00059">
    <property type="entry name" value="Lectin_C"/>
    <property type="match status" value="1"/>
</dbReference>
<dbReference type="Gene3D" id="1.10.287.2610">
    <property type="match status" value="1"/>
</dbReference>
<evidence type="ECO:0000313" key="3">
    <source>
        <dbReference type="EMBL" id="CAL4069062.1"/>
    </source>
</evidence>
<accession>A0AAV2Q243</accession>
<dbReference type="EMBL" id="CAXKWB010003377">
    <property type="protein sequence ID" value="CAL4069062.1"/>
    <property type="molecule type" value="Genomic_DNA"/>
</dbReference>
<feature type="chain" id="PRO_5043337651" description="C-type lectin domain-containing protein" evidence="1">
    <location>
        <begin position="21"/>
        <end position="634"/>
    </location>
</feature>
<comment type="caution">
    <text evidence="3">The sequence shown here is derived from an EMBL/GenBank/DDBJ whole genome shotgun (WGS) entry which is preliminary data.</text>
</comment>
<protein>
    <recommendedName>
        <fullName evidence="2">C-type lectin domain-containing protein</fullName>
    </recommendedName>
</protein>
<feature type="signal peptide" evidence="1">
    <location>
        <begin position="1"/>
        <end position="20"/>
    </location>
</feature>
<dbReference type="PROSITE" id="PS50041">
    <property type="entry name" value="C_TYPE_LECTIN_2"/>
    <property type="match status" value="2"/>
</dbReference>
<sequence>MDWSILMIICICLSREYAHACDEECKAALIEEFRIMLDSKLNPIQADLRNVKSELTLLGGTVADIYTSTDGLDGRSSQSQLATEAVKKMQETMSEDIRTVKEKVVMYEGKLNAIETIKIKVDSNDINIKEIKTQLTAIESEFEELSEFRNIIKEEVQPIFSILDDKFKPVNHMKEDITTIKDSIRILDRKYGDTLHDISEINDSVKILDRKYGDTLDDISEINEWTKEIHMYTNDATTKQTSMSVEIQEIESKLESYEASIKTIKPIMTKVESFESGIGEISKEHQELTKNIINSEDILLDTFTMTAIGLSRCPEGFFGIMSTHCFKIFKDQKTNWSDAENLCRSHDLVLAEPSDRMAMFLSRFLLHLYGEGSFWLNGQGDGTKFIWLNSNKTLDSNNQLWSPGKPGDRVSHSYCLSLLLIEEDVRNYHGQPYYPYDCSEKKHFPLCEDLIQDTQLLKSPLQNLEENITHKLDDIENKIMESDKILLKSISYSSSIDCPDGLFNIAAQCFKILRDQKRNWVDAKNQCKSRSLKLAQPMDSAACALATYLVVNYGDSSAWVGSTGDGSKFVWCSTERTTLNINSPLWLPSYPGSNFSPNQCVALVFTKSSLRSHPEQVYEVSDYSSLRYTLCEAE</sequence>
<evidence type="ECO:0000259" key="2">
    <source>
        <dbReference type="PROSITE" id="PS50041"/>
    </source>
</evidence>
<feature type="domain" description="C-type lectin" evidence="2">
    <location>
        <begin position="505"/>
        <end position="603"/>
    </location>
</feature>
<feature type="domain" description="C-type lectin" evidence="2">
    <location>
        <begin position="321"/>
        <end position="439"/>
    </location>
</feature>
<dbReference type="InterPro" id="IPR050801">
    <property type="entry name" value="Ca-Dep_Lectins_ImmuneDev"/>
</dbReference>
<gene>
    <name evidence="3" type="ORF">MNOR_LOCUS7595</name>
</gene>
<reference evidence="3 4" key="1">
    <citation type="submission" date="2024-05" db="EMBL/GenBank/DDBJ databases">
        <authorList>
            <person name="Wallberg A."/>
        </authorList>
    </citation>
    <scope>NUCLEOTIDE SEQUENCE [LARGE SCALE GENOMIC DNA]</scope>
</reference>
<dbReference type="Proteomes" id="UP001497623">
    <property type="component" value="Unassembled WGS sequence"/>
</dbReference>
<dbReference type="SMART" id="SM00034">
    <property type="entry name" value="CLECT"/>
    <property type="match status" value="2"/>
</dbReference>
<name>A0AAV2Q243_MEGNR</name>
<dbReference type="SUPFAM" id="SSF56436">
    <property type="entry name" value="C-type lectin-like"/>
    <property type="match status" value="2"/>
</dbReference>